<feature type="domain" description="FH2" evidence="7">
    <location>
        <begin position="318"/>
        <end position="760"/>
    </location>
</feature>
<feature type="region of interest" description="Disordered" evidence="4">
    <location>
        <begin position="171"/>
        <end position="190"/>
    </location>
</feature>
<feature type="compositionally biased region" description="Pro residues" evidence="4">
    <location>
        <begin position="43"/>
        <end position="53"/>
    </location>
</feature>
<dbReference type="PROSITE" id="PS51444">
    <property type="entry name" value="FH2"/>
    <property type="match status" value="1"/>
</dbReference>
<comment type="caution">
    <text evidence="8">The sequence shown here is derived from an EMBL/GenBank/DDBJ whole genome shotgun (WGS) entry which is preliminary data.</text>
</comment>
<comment type="similarity">
    <text evidence="1">Belongs to the formin-like family. Class-I subfamily.</text>
</comment>
<feature type="compositionally biased region" description="Low complexity" evidence="4">
    <location>
        <begin position="753"/>
        <end position="765"/>
    </location>
</feature>
<gene>
    <name evidence="8" type="ORF">O6P43_033101</name>
</gene>
<feature type="compositionally biased region" description="Basic and acidic residues" evidence="4">
    <location>
        <begin position="174"/>
        <end position="185"/>
    </location>
</feature>
<evidence type="ECO:0000313" key="9">
    <source>
        <dbReference type="Proteomes" id="UP001163823"/>
    </source>
</evidence>
<dbReference type="GO" id="GO:0051015">
    <property type="term" value="F:actin filament binding"/>
    <property type="evidence" value="ECO:0007669"/>
    <property type="project" value="InterPro"/>
</dbReference>
<dbReference type="InterPro" id="IPR042201">
    <property type="entry name" value="FH2_Formin_sf"/>
</dbReference>
<evidence type="ECO:0000313" key="8">
    <source>
        <dbReference type="EMBL" id="KAJ7943573.1"/>
    </source>
</evidence>
<dbReference type="AlphaFoldDB" id="A0AAD7P5Z7"/>
<evidence type="ECO:0000256" key="5">
    <source>
        <dbReference type="SAM" id="Phobius"/>
    </source>
</evidence>
<feature type="chain" id="PRO_5041940859" description="Formin-like protein" evidence="6">
    <location>
        <begin position="28"/>
        <end position="792"/>
    </location>
</feature>
<dbReference type="EMBL" id="JARAOO010000014">
    <property type="protein sequence ID" value="KAJ7943573.1"/>
    <property type="molecule type" value="Genomic_DNA"/>
</dbReference>
<feature type="compositionally biased region" description="Pro residues" evidence="4">
    <location>
        <begin position="246"/>
        <end position="287"/>
    </location>
</feature>
<dbReference type="SMART" id="SM00498">
    <property type="entry name" value="FH2"/>
    <property type="match status" value="1"/>
</dbReference>
<name>A0AAD7P5Z7_QUISA</name>
<keyword evidence="5" id="KW-0472">Membrane</keyword>
<keyword evidence="3" id="KW-0175">Coiled coil</keyword>
<dbReference type="PANTHER" id="PTHR23213">
    <property type="entry name" value="FORMIN-RELATED"/>
    <property type="match status" value="1"/>
</dbReference>
<dbReference type="KEGG" id="qsa:O6P43_033101"/>
<dbReference type="PANTHER" id="PTHR23213:SF354">
    <property type="entry name" value="FORMIN-LIKE PROTEIN 4"/>
    <property type="match status" value="1"/>
</dbReference>
<protein>
    <recommendedName>
        <fullName evidence="2">Formin-like protein</fullName>
    </recommendedName>
</protein>
<feature type="transmembrane region" description="Helical" evidence="5">
    <location>
        <begin position="82"/>
        <end position="104"/>
    </location>
</feature>
<feature type="coiled-coil region" evidence="3">
    <location>
        <begin position="673"/>
        <end position="700"/>
    </location>
</feature>
<keyword evidence="5" id="KW-1133">Transmembrane helix</keyword>
<evidence type="ECO:0000256" key="3">
    <source>
        <dbReference type="SAM" id="Coils"/>
    </source>
</evidence>
<feature type="region of interest" description="Disordered" evidence="4">
    <location>
        <begin position="238"/>
        <end position="325"/>
    </location>
</feature>
<feature type="signal peptide" evidence="6">
    <location>
        <begin position="1"/>
        <end position="27"/>
    </location>
</feature>
<dbReference type="GO" id="GO:0045010">
    <property type="term" value="P:actin nucleation"/>
    <property type="evidence" value="ECO:0007669"/>
    <property type="project" value="InterPro"/>
</dbReference>
<feature type="region of interest" description="Disordered" evidence="4">
    <location>
        <begin position="744"/>
        <end position="768"/>
    </location>
</feature>
<keyword evidence="5" id="KW-0812">Transmembrane</keyword>
<feature type="region of interest" description="Disordered" evidence="4">
    <location>
        <begin position="370"/>
        <end position="394"/>
    </location>
</feature>
<dbReference type="Pfam" id="PF02181">
    <property type="entry name" value="FH2"/>
    <property type="match status" value="1"/>
</dbReference>
<dbReference type="Gene3D" id="1.20.58.2220">
    <property type="entry name" value="Formin, FH2 domain"/>
    <property type="match status" value="1"/>
</dbReference>
<dbReference type="InterPro" id="IPR015425">
    <property type="entry name" value="FH2_Formin"/>
</dbReference>
<evidence type="ECO:0000256" key="6">
    <source>
        <dbReference type="SAM" id="SignalP"/>
    </source>
</evidence>
<accession>A0AAD7P5Z7</accession>
<evidence type="ECO:0000256" key="1">
    <source>
        <dbReference type="ARBA" id="ARBA00025793"/>
    </source>
</evidence>
<dbReference type="SUPFAM" id="SSF101447">
    <property type="entry name" value="Formin homology 2 domain (FH2 domain)"/>
    <property type="match status" value="1"/>
</dbReference>
<keyword evidence="9" id="KW-1185">Reference proteome</keyword>
<keyword evidence="6" id="KW-0732">Signal</keyword>
<dbReference type="Proteomes" id="UP001163823">
    <property type="component" value="Chromosome 14"/>
</dbReference>
<evidence type="ECO:0000256" key="2">
    <source>
        <dbReference type="RuleBase" id="RU361260"/>
    </source>
</evidence>
<evidence type="ECO:0000256" key="4">
    <source>
        <dbReference type="SAM" id="MobiDB-lite"/>
    </source>
</evidence>
<reference evidence="8" key="1">
    <citation type="journal article" date="2023" name="Science">
        <title>Elucidation of the pathway for biosynthesis of saponin adjuvants from the soapbark tree.</title>
        <authorList>
            <person name="Reed J."/>
            <person name="Orme A."/>
            <person name="El-Demerdash A."/>
            <person name="Owen C."/>
            <person name="Martin L.B.B."/>
            <person name="Misra R.C."/>
            <person name="Kikuchi S."/>
            <person name="Rejzek M."/>
            <person name="Martin A.C."/>
            <person name="Harkess A."/>
            <person name="Leebens-Mack J."/>
            <person name="Louveau T."/>
            <person name="Stephenson M.J."/>
            <person name="Osbourn A."/>
        </authorList>
    </citation>
    <scope>NUCLEOTIDE SEQUENCE</scope>
    <source>
        <strain evidence="8">S10</strain>
    </source>
</reference>
<evidence type="ECO:0000259" key="7">
    <source>
        <dbReference type="PROSITE" id="PS51444"/>
    </source>
</evidence>
<dbReference type="InterPro" id="IPR027643">
    <property type="entry name" value="Formin-like_plant"/>
</dbReference>
<proteinExistence type="inferred from homology"/>
<feature type="region of interest" description="Disordered" evidence="4">
    <location>
        <begin position="41"/>
        <end position="77"/>
    </location>
</feature>
<sequence>MAVMLQPWLLLSIFFVFHSYVIPICNGQSSFPQNIETFYPIGTPSPAPPPNSPIKPQLQPPQVQLPPPAPPASKHSSSNSKVATAVAATAASTLVVCGLIFFLIQRCLVAKRRKENSSSVPPPEDRRVVPNTNEFERFDGNIRGLVVDENGLDVLYWRKLEGRYSKKNFFHSSRNKEKDQDEGMIVKRNQSRKKEFIQEIPLLRGKSSTSHLPDVDDSNGIIAAAAAGGNVLKDVEKLELSSQSSNPPPPPSPPPTPPPHPPPPPPPSSAPPIPAKKSTAPPPPPPKTGSLNSSLKTTPARKEMPGSSKQGKASGEGIIETGNDQVKMKPLHWDKVNTNDHSMVWDKIDNGSFRFDGNLMEALFGYVATNRKSPPRNNNLKNPGNPSAAVSAQTSILDPKKSQNIAIVVKSLAISQSEIVDALNEGQGLSADTIEKLVRIAPTEEEQSQILEYRGDPTKLANAESFLYRVLQAVPSAFKRLNAMNFRLNYDSQILQLKDSLQTLELGCKELKTQGLFMKLLEAILKAGNRMNAGTSRGNAQAFNLTALRKLSDVKSTDGKTTLLHFVVEEVVRSEGKRCVLNRNRSINRCSSTTTNSLNSEESGSSIEDREKEYIRLGLTMVGGLSSDFTNVKKAATIDYDTFMITSSALIGRITEIQTLVSQCGNDRGGKFVREMKTFLDNAQEELKMVREEQTRVMELVKITTEYYQAGASKDLAAHPLQLFVIVKDFLGMLDQSCAEIARNTQPRKTSMPASGSSPSKAPGPRTAVRFPILPADFMSGKSRSESSVSKS</sequence>
<organism evidence="8 9">
    <name type="scientific">Quillaja saponaria</name>
    <name type="common">Soap bark tree</name>
    <dbReference type="NCBI Taxonomy" id="32244"/>
    <lineage>
        <taxon>Eukaryota</taxon>
        <taxon>Viridiplantae</taxon>
        <taxon>Streptophyta</taxon>
        <taxon>Embryophyta</taxon>
        <taxon>Tracheophyta</taxon>
        <taxon>Spermatophyta</taxon>
        <taxon>Magnoliopsida</taxon>
        <taxon>eudicotyledons</taxon>
        <taxon>Gunneridae</taxon>
        <taxon>Pentapetalae</taxon>
        <taxon>rosids</taxon>
        <taxon>fabids</taxon>
        <taxon>Fabales</taxon>
        <taxon>Quillajaceae</taxon>
        <taxon>Quillaja</taxon>
    </lineage>
</organism>